<evidence type="ECO:0000313" key="2">
    <source>
        <dbReference type="EMBL" id="MPC19958.1"/>
    </source>
</evidence>
<accession>A0A5B7DF76</accession>
<organism evidence="2 3">
    <name type="scientific">Portunus trituberculatus</name>
    <name type="common">Swimming crab</name>
    <name type="synonym">Neptunus trituberculatus</name>
    <dbReference type="NCBI Taxonomy" id="210409"/>
    <lineage>
        <taxon>Eukaryota</taxon>
        <taxon>Metazoa</taxon>
        <taxon>Ecdysozoa</taxon>
        <taxon>Arthropoda</taxon>
        <taxon>Crustacea</taxon>
        <taxon>Multicrustacea</taxon>
        <taxon>Malacostraca</taxon>
        <taxon>Eumalacostraca</taxon>
        <taxon>Eucarida</taxon>
        <taxon>Decapoda</taxon>
        <taxon>Pleocyemata</taxon>
        <taxon>Brachyura</taxon>
        <taxon>Eubrachyura</taxon>
        <taxon>Portunoidea</taxon>
        <taxon>Portunidae</taxon>
        <taxon>Portuninae</taxon>
        <taxon>Portunus</taxon>
    </lineage>
</organism>
<reference evidence="2 3" key="1">
    <citation type="submission" date="2019-05" db="EMBL/GenBank/DDBJ databases">
        <title>Another draft genome of Portunus trituberculatus and its Hox gene families provides insights of decapod evolution.</title>
        <authorList>
            <person name="Jeong J.-H."/>
            <person name="Song I."/>
            <person name="Kim S."/>
            <person name="Choi T."/>
            <person name="Kim D."/>
            <person name="Ryu S."/>
            <person name="Kim W."/>
        </authorList>
    </citation>
    <scope>NUCLEOTIDE SEQUENCE [LARGE SCALE GENOMIC DNA]</scope>
    <source>
        <tissue evidence="2">Muscle</tissue>
    </source>
</reference>
<feature type="region of interest" description="Disordered" evidence="1">
    <location>
        <begin position="24"/>
        <end position="92"/>
    </location>
</feature>
<comment type="caution">
    <text evidence="2">The sequence shown here is derived from an EMBL/GenBank/DDBJ whole genome shotgun (WGS) entry which is preliminary data.</text>
</comment>
<dbReference type="AlphaFoldDB" id="A0A5B7DF76"/>
<protein>
    <submittedName>
        <fullName evidence="2">Uncharacterized protein</fullName>
    </submittedName>
</protein>
<dbReference type="Proteomes" id="UP000324222">
    <property type="component" value="Unassembled WGS sequence"/>
</dbReference>
<evidence type="ECO:0000313" key="3">
    <source>
        <dbReference type="Proteomes" id="UP000324222"/>
    </source>
</evidence>
<sequence length="92" mass="10233">MAMGQTRWSEDLREIIDNERYLYRDTGRGNGVVSPSNLDTPPASAAPNVVSRHHASHSQSHRATSPQPPHTGTLDILKPQKPRHKANRGDFL</sequence>
<name>A0A5B7DF76_PORTR</name>
<dbReference type="EMBL" id="VSRR010000821">
    <property type="protein sequence ID" value="MPC19958.1"/>
    <property type="molecule type" value="Genomic_DNA"/>
</dbReference>
<feature type="compositionally biased region" description="Basic residues" evidence="1">
    <location>
        <begin position="51"/>
        <end position="60"/>
    </location>
</feature>
<evidence type="ECO:0000256" key="1">
    <source>
        <dbReference type="SAM" id="MobiDB-lite"/>
    </source>
</evidence>
<keyword evidence="3" id="KW-1185">Reference proteome</keyword>
<proteinExistence type="predicted"/>
<gene>
    <name evidence="2" type="ORF">E2C01_012886</name>
</gene>